<organism evidence="11 12">
    <name type="scientific">Pelobates cultripes</name>
    <name type="common">Western spadefoot toad</name>
    <dbReference type="NCBI Taxonomy" id="61616"/>
    <lineage>
        <taxon>Eukaryota</taxon>
        <taxon>Metazoa</taxon>
        <taxon>Chordata</taxon>
        <taxon>Craniata</taxon>
        <taxon>Vertebrata</taxon>
        <taxon>Euteleostomi</taxon>
        <taxon>Amphibia</taxon>
        <taxon>Batrachia</taxon>
        <taxon>Anura</taxon>
        <taxon>Pelobatoidea</taxon>
        <taxon>Pelobatidae</taxon>
        <taxon>Pelobates</taxon>
    </lineage>
</organism>
<dbReference type="GO" id="GO:0000712">
    <property type="term" value="P:resolution of meiotic recombination intermediates"/>
    <property type="evidence" value="ECO:0007669"/>
    <property type="project" value="TreeGrafter"/>
</dbReference>
<evidence type="ECO:0000313" key="11">
    <source>
        <dbReference type="EMBL" id="CAH2294232.1"/>
    </source>
</evidence>
<dbReference type="GO" id="GO:0006260">
    <property type="term" value="P:DNA replication"/>
    <property type="evidence" value="ECO:0007669"/>
    <property type="project" value="UniProtKB-KW"/>
</dbReference>
<name>A0AAD1W9M9_PELCU</name>
<dbReference type="AlphaFoldDB" id="A0AAD1W9M9"/>
<evidence type="ECO:0000256" key="3">
    <source>
        <dbReference type="ARBA" id="ARBA00018987"/>
    </source>
</evidence>
<dbReference type="Gene3D" id="1.10.8.1020">
    <property type="entry name" value="RecQ-mediated genome instability protein 1, N-terminal domain"/>
    <property type="match status" value="1"/>
</dbReference>
<dbReference type="GO" id="GO:0031422">
    <property type="term" value="C:RecQ family helicase-topoisomerase III complex"/>
    <property type="evidence" value="ECO:0007669"/>
    <property type="project" value="TreeGrafter"/>
</dbReference>
<feature type="domain" description="RMI1 N-terminal" evidence="10">
    <location>
        <begin position="67"/>
        <end position="116"/>
    </location>
</feature>
<dbReference type="Gene3D" id="2.40.50.770">
    <property type="entry name" value="RecQ-mediated genome instability protein Rmi1, C-terminal domain"/>
    <property type="match status" value="1"/>
</dbReference>
<dbReference type="Pfam" id="PF21000">
    <property type="entry name" value="RMI1_N_N"/>
    <property type="match status" value="1"/>
</dbReference>
<sequence length="562" mass="63158">MQHAQPSTNHFGMLRYLIGNLSDSFGQLVLEAISEYRNRHDGVCSFCHGPSQIMNTTEVPVRVKTWLSSTWHVKVPDQWLEACISWIQEENNTSSLSQAEINKQVFEQWLLTDLRDLQYPVLPVGILESLKCELSGYYAIQIDSLVDVSLPAYSQLQKIRGRDNLNEQVTATTQVSQKPWETKPNRMLMIQLTDGIQQIQGMEYQPLPMLNANLPPGTKILLQGTIVCRLGVLLLKSENMKVLGGEVEALSEEYTQDKILSRLIGVEENPLPQSSNIQDQVSARSNDELGEALGLSDEDLLASLDVNDEFTVNNGTVPDSGFYSQNENSRVSRFETQQTEHSASRQGRIPESTLSAQIGLEEDYDLEDDLLLEEEVQRELEEMSMDQPIAINRNQSLTTRKCPNTAETTSVTTHTSHTSMNENNFDNPPFTYLSLILANKCTEMKLVNLKAFIVTLNGNLTSSGGYWNIRAKISDGTGYLDVDFSDNVLRKLIGFSVPEMKKIKKDPSQKEKLKAGLQKCQMELTDFCGIMTISYDPTKPEGSVVALEEVTEEIMRSLRRSL</sequence>
<dbReference type="Gene3D" id="2.40.50.510">
    <property type="match status" value="1"/>
</dbReference>
<feature type="domain" description="RecQ-mediated genome instability protein 1 C-terminal OB-fold" evidence="9">
    <location>
        <begin position="428"/>
        <end position="560"/>
    </location>
</feature>
<reference evidence="11" key="1">
    <citation type="submission" date="2022-03" db="EMBL/GenBank/DDBJ databases">
        <authorList>
            <person name="Alioto T."/>
            <person name="Alioto T."/>
            <person name="Gomez Garrido J."/>
        </authorList>
    </citation>
    <scope>NUCLEOTIDE SEQUENCE</scope>
</reference>
<feature type="domain" description="RecQ mediated genome instability protein 1 OB-fold" evidence="8">
    <location>
        <begin position="122"/>
        <end position="256"/>
    </location>
</feature>
<evidence type="ECO:0000256" key="6">
    <source>
        <dbReference type="ARBA" id="ARBA00024977"/>
    </source>
</evidence>
<protein>
    <recommendedName>
        <fullName evidence="3">RecQ-mediated genome instability protein 1</fullName>
    </recommendedName>
</protein>
<keyword evidence="12" id="KW-1185">Reference proteome</keyword>
<evidence type="ECO:0000259" key="9">
    <source>
        <dbReference type="Pfam" id="PF16099"/>
    </source>
</evidence>
<evidence type="ECO:0000256" key="7">
    <source>
        <dbReference type="SAM" id="MobiDB-lite"/>
    </source>
</evidence>
<dbReference type="Proteomes" id="UP001295444">
    <property type="component" value="Chromosome 05"/>
</dbReference>
<feature type="non-terminal residue" evidence="11">
    <location>
        <position position="562"/>
    </location>
</feature>
<dbReference type="PANTHER" id="PTHR14790:SF15">
    <property type="entry name" value="RECQ-MEDIATED GENOME INSTABILITY PROTEIN 1"/>
    <property type="match status" value="1"/>
</dbReference>
<comment type="subcellular location">
    <subcellularLocation>
        <location evidence="1">Nucleus</location>
    </subcellularLocation>
</comment>
<dbReference type="InterPro" id="IPR049363">
    <property type="entry name" value="RMI1_N"/>
</dbReference>
<dbReference type="InterPro" id="IPR032199">
    <property type="entry name" value="RMI1_C"/>
</dbReference>
<dbReference type="FunFam" id="1.10.8.1020:FF:000001">
    <property type="entry name" value="RecQ-mediated genome instability protein 1"/>
    <property type="match status" value="1"/>
</dbReference>
<dbReference type="EMBL" id="OW240916">
    <property type="protein sequence ID" value="CAH2294232.1"/>
    <property type="molecule type" value="Genomic_DNA"/>
</dbReference>
<gene>
    <name evidence="11" type="ORF">PECUL_23A040555</name>
</gene>
<dbReference type="InterPro" id="IPR042470">
    <property type="entry name" value="RMI1_N_C_sf"/>
</dbReference>
<comment type="function">
    <text evidence="6">Essential component of the RMI complex, a complex that plays an important role in the processing of homologous recombination intermediates to limit DNA crossover formation in cells. Promotes TOP3A binding to double Holliday junctions (DHJ) and hence stimulates TOP3A-mediated dissolution. Required for BLM phosphorylation during mitosis. Within the BLM complex, required for BLM and TOP3A stability.</text>
</comment>
<dbReference type="InterPro" id="IPR044881">
    <property type="entry name" value="RMI1_N_N_sf"/>
</dbReference>
<evidence type="ECO:0000256" key="4">
    <source>
        <dbReference type="ARBA" id="ARBA00022705"/>
    </source>
</evidence>
<dbReference type="PANTHER" id="PTHR14790">
    <property type="entry name" value="RECQ-MEDIATED GENOME INSTABILITY PROTEIN 1 RMI1"/>
    <property type="match status" value="1"/>
</dbReference>
<keyword evidence="5" id="KW-0539">Nucleus</keyword>
<dbReference type="GO" id="GO:0000166">
    <property type="term" value="F:nucleotide binding"/>
    <property type="evidence" value="ECO:0007669"/>
    <property type="project" value="InterPro"/>
</dbReference>
<dbReference type="FunFam" id="2.40.50.770:FF:000002">
    <property type="entry name" value="recQ-mediated genome instability protein 1"/>
    <property type="match status" value="1"/>
</dbReference>
<accession>A0AAD1W9M9</accession>
<proteinExistence type="inferred from homology"/>
<feature type="region of interest" description="Disordered" evidence="7">
    <location>
        <begin position="317"/>
        <end position="349"/>
    </location>
</feature>
<dbReference type="SMART" id="SM01161">
    <property type="entry name" value="DUF1767"/>
    <property type="match status" value="1"/>
</dbReference>
<evidence type="ECO:0000259" key="8">
    <source>
        <dbReference type="Pfam" id="PF08585"/>
    </source>
</evidence>
<evidence type="ECO:0000259" key="10">
    <source>
        <dbReference type="Pfam" id="PF21000"/>
    </source>
</evidence>
<feature type="compositionally biased region" description="Polar residues" evidence="7">
    <location>
        <begin position="317"/>
        <end position="345"/>
    </location>
</feature>
<dbReference type="InterPro" id="IPR013894">
    <property type="entry name" value="RMI1_OB"/>
</dbReference>
<evidence type="ECO:0000313" key="12">
    <source>
        <dbReference type="Proteomes" id="UP001295444"/>
    </source>
</evidence>
<comment type="similarity">
    <text evidence="2">Belongs to the RMI1 family.</text>
</comment>
<dbReference type="GO" id="GO:0016604">
    <property type="term" value="C:nuclear body"/>
    <property type="evidence" value="ECO:0007669"/>
    <property type="project" value="TreeGrafter"/>
</dbReference>
<dbReference type="Pfam" id="PF08585">
    <property type="entry name" value="RMI1_N_C"/>
    <property type="match status" value="1"/>
</dbReference>
<dbReference type="GO" id="GO:0000724">
    <property type="term" value="P:double-strand break repair via homologous recombination"/>
    <property type="evidence" value="ECO:0007669"/>
    <property type="project" value="TreeGrafter"/>
</dbReference>
<evidence type="ECO:0000256" key="2">
    <source>
        <dbReference type="ARBA" id="ARBA00006395"/>
    </source>
</evidence>
<dbReference type="Pfam" id="PF16099">
    <property type="entry name" value="RMI1_C"/>
    <property type="match status" value="1"/>
</dbReference>
<evidence type="ECO:0000256" key="5">
    <source>
        <dbReference type="ARBA" id="ARBA00023242"/>
    </source>
</evidence>
<keyword evidence="4" id="KW-0235">DNA replication</keyword>
<evidence type="ECO:0000256" key="1">
    <source>
        <dbReference type="ARBA" id="ARBA00004123"/>
    </source>
</evidence>